<accession>A0A8H7EQ47</accession>
<comment type="caution">
    <text evidence="8">The sequence shown here is derived from an EMBL/GenBank/DDBJ whole genome shotgun (WGS) entry which is preliminary data.</text>
</comment>
<keyword evidence="9" id="KW-1185">Reference proteome</keyword>
<feature type="transmembrane region" description="Helical" evidence="7">
    <location>
        <begin position="34"/>
        <end position="52"/>
    </location>
</feature>
<organism evidence="8 9">
    <name type="scientific">Apophysomyces ossiformis</name>
    <dbReference type="NCBI Taxonomy" id="679940"/>
    <lineage>
        <taxon>Eukaryota</taxon>
        <taxon>Fungi</taxon>
        <taxon>Fungi incertae sedis</taxon>
        <taxon>Mucoromycota</taxon>
        <taxon>Mucoromycotina</taxon>
        <taxon>Mucoromycetes</taxon>
        <taxon>Mucorales</taxon>
        <taxon>Mucorineae</taxon>
        <taxon>Mucoraceae</taxon>
        <taxon>Apophysomyces</taxon>
    </lineage>
</organism>
<evidence type="ECO:0000256" key="1">
    <source>
        <dbReference type="ARBA" id="ARBA00004141"/>
    </source>
</evidence>
<evidence type="ECO:0000313" key="8">
    <source>
        <dbReference type="EMBL" id="KAF7727875.1"/>
    </source>
</evidence>
<keyword evidence="6 7" id="KW-0472">Membrane</keyword>
<keyword evidence="3" id="KW-0813">Transport</keyword>
<dbReference type="PANTHER" id="PTHR23051:SF0">
    <property type="entry name" value="SOLUTE CARRIER FAMILY 35 MEMBER F5"/>
    <property type="match status" value="1"/>
</dbReference>
<keyword evidence="4 7" id="KW-0812">Transmembrane</keyword>
<evidence type="ECO:0008006" key="10">
    <source>
        <dbReference type="Google" id="ProtNLM"/>
    </source>
</evidence>
<proteinExistence type="inferred from homology"/>
<dbReference type="GO" id="GO:0022857">
    <property type="term" value="F:transmembrane transporter activity"/>
    <property type="evidence" value="ECO:0007669"/>
    <property type="project" value="InterPro"/>
</dbReference>
<gene>
    <name evidence="8" type="ORF">EC973_006988</name>
</gene>
<evidence type="ECO:0000256" key="5">
    <source>
        <dbReference type="ARBA" id="ARBA00022989"/>
    </source>
</evidence>
<evidence type="ECO:0000256" key="3">
    <source>
        <dbReference type="ARBA" id="ARBA00022448"/>
    </source>
</evidence>
<dbReference type="InterPro" id="IPR009262">
    <property type="entry name" value="SLC35_F1/F2/F6"/>
</dbReference>
<dbReference type="EMBL" id="JABAYA010000048">
    <property type="protein sequence ID" value="KAF7727875.1"/>
    <property type="molecule type" value="Genomic_DNA"/>
</dbReference>
<evidence type="ECO:0000256" key="7">
    <source>
        <dbReference type="SAM" id="Phobius"/>
    </source>
</evidence>
<sequence length="142" mass="15564">MPFIMSRSFLGVVIVSYEDQVGSAHETSRQPLLGDLLAVLGALFYGCYTTFLKLHIGDESRISMPLFFGFVGVFNVIPLALVGDIVIKHTIPDLKYAGGAVLVLIGFFAVNVAALSDAKEKVVYDDHELVPQEEPFEEDEGR</sequence>
<dbReference type="GO" id="GO:0016020">
    <property type="term" value="C:membrane"/>
    <property type="evidence" value="ECO:0007669"/>
    <property type="project" value="UniProtKB-SubCell"/>
</dbReference>
<name>A0A8H7EQ47_9FUNG</name>
<evidence type="ECO:0000256" key="2">
    <source>
        <dbReference type="ARBA" id="ARBA00007863"/>
    </source>
</evidence>
<dbReference type="Pfam" id="PF06027">
    <property type="entry name" value="SLC35F"/>
    <property type="match status" value="1"/>
</dbReference>
<comment type="similarity">
    <text evidence="2">Belongs to the SLC35F solute transporter family.</text>
</comment>
<feature type="transmembrane region" description="Helical" evidence="7">
    <location>
        <begin position="64"/>
        <end position="82"/>
    </location>
</feature>
<dbReference type="OrthoDB" id="1436450at2759"/>
<evidence type="ECO:0000256" key="4">
    <source>
        <dbReference type="ARBA" id="ARBA00022692"/>
    </source>
</evidence>
<keyword evidence="5 7" id="KW-1133">Transmembrane helix</keyword>
<dbReference type="AlphaFoldDB" id="A0A8H7EQ47"/>
<evidence type="ECO:0000256" key="6">
    <source>
        <dbReference type="ARBA" id="ARBA00023136"/>
    </source>
</evidence>
<protein>
    <recommendedName>
        <fullName evidence="10">EamA domain-containing protein</fullName>
    </recommendedName>
</protein>
<feature type="transmembrane region" description="Helical" evidence="7">
    <location>
        <begin position="94"/>
        <end position="115"/>
    </location>
</feature>
<dbReference type="Proteomes" id="UP000605846">
    <property type="component" value="Unassembled WGS sequence"/>
</dbReference>
<reference evidence="8" key="1">
    <citation type="submission" date="2020-01" db="EMBL/GenBank/DDBJ databases">
        <title>Genome Sequencing of Three Apophysomyces-Like Fungal Strains Confirms a Novel Fungal Genus in the Mucoromycota with divergent Burkholderia-like Endosymbiotic Bacteria.</title>
        <authorList>
            <person name="Stajich J.E."/>
            <person name="Macias A.M."/>
            <person name="Carter-House D."/>
            <person name="Lovett B."/>
            <person name="Kasson L.R."/>
            <person name="Berry K."/>
            <person name="Grigoriev I."/>
            <person name="Chang Y."/>
            <person name="Spatafora J."/>
            <person name="Kasson M.T."/>
        </authorList>
    </citation>
    <scope>NUCLEOTIDE SEQUENCE</scope>
    <source>
        <strain evidence="8">NRRL A-21654</strain>
    </source>
</reference>
<evidence type="ECO:0000313" key="9">
    <source>
        <dbReference type="Proteomes" id="UP000605846"/>
    </source>
</evidence>
<comment type="subcellular location">
    <subcellularLocation>
        <location evidence="1">Membrane</location>
        <topology evidence="1">Multi-pass membrane protein</topology>
    </subcellularLocation>
</comment>
<dbReference type="PANTHER" id="PTHR23051">
    <property type="entry name" value="SOLUTE CARRIER FAMILY 35, MEMBER F5"/>
    <property type="match status" value="1"/>
</dbReference>